<sequence length="202" mass="22623">MKRCNGLLLLLLTSLACIKDQELNNVSLVSVECEGNRKEMEGYLKTKWGSDYQRKEFNEITSITDDRGTTDDKILGYVCCFPNLTSLTASWSKNVTDIGVKKFVECSLKNGNQRMNGINFQGTSITNETVKSLSELKEVDELFLDDNDKINDTAIQYFKKFTSIGSLSIVATGITAEGAEKLRKMKHIQGVDSEYHVPANQE</sequence>
<dbReference type="RefSeq" id="WP_082292767.1">
    <property type="nucleotide sequence ID" value="NZ_MVIT01000049.1"/>
</dbReference>
<dbReference type="Proteomes" id="UP000191008">
    <property type="component" value="Unassembled WGS sequence"/>
</dbReference>
<dbReference type="InterPro" id="IPR032675">
    <property type="entry name" value="LRR_dom_sf"/>
</dbReference>
<comment type="caution">
    <text evidence="1">The sequence shown here is derived from an EMBL/GenBank/DDBJ whole genome shotgun (WGS) entry which is preliminary data.</text>
</comment>
<name>A0A1T1DXG0_9LEPT</name>
<evidence type="ECO:0000313" key="1">
    <source>
        <dbReference type="EMBL" id="OOV45512.1"/>
    </source>
</evidence>
<dbReference type="AlphaFoldDB" id="A0A1T1DXG0"/>
<dbReference type="SUPFAM" id="SSF52047">
    <property type="entry name" value="RNI-like"/>
    <property type="match status" value="1"/>
</dbReference>
<evidence type="ECO:0008006" key="3">
    <source>
        <dbReference type="Google" id="ProtNLM"/>
    </source>
</evidence>
<protein>
    <recommendedName>
        <fullName evidence="3">Lipoprotein</fullName>
    </recommendedName>
</protein>
<proteinExistence type="predicted"/>
<accession>A0A1T1DXG0</accession>
<dbReference type="Gene3D" id="3.80.10.10">
    <property type="entry name" value="Ribonuclease Inhibitor"/>
    <property type="match status" value="1"/>
</dbReference>
<gene>
    <name evidence="1" type="ORF">B1J93_04725</name>
</gene>
<evidence type="ECO:0000313" key="2">
    <source>
        <dbReference type="Proteomes" id="UP000191008"/>
    </source>
</evidence>
<organism evidence="1 2">
    <name type="scientific">Leptospira kirschneri serovar Pomona</name>
    <dbReference type="NCBI Taxonomy" id="561005"/>
    <lineage>
        <taxon>Bacteria</taxon>
        <taxon>Pseudomonadati</taxon>
        <taxon>Spirochaetota</taxon>
        <taxon>Spirochaetia</taxon>
        <taxon>Leptospirales</taxon>
        <taxon>Leptospiraceae</taxon>
        <taxon>Leptospira</taxon>
    </lineage>
</organism>
<reference evidence="1 2" key="1">
    <citation type="submission" date="2017-02" db="EMBL/GenBank/DDBJ databases">
        <title>Comparative genomic analysis of Brazilian Leptospira kirschneri strains of different serogroups.</title>
        <authorList>
            <person name="Moreno L.Z."/>
            <person name="Miraglia F."/>
            <person name="Kremer F.S."/>
            <person name="Eslabao M.R."/>
            <person name="Lilenbaum W."/>
            <person name="Dellagostin O.A."/>
            <person name="Moreno A.M."/>
        </authorList>
    </citation>
    <scope>NUCLEOTIDE SEQUENCE [LARGE SCALE GENOMIC DNA]</scope>
    <source>
        <strain evidence="1 2">M110/06</strain>
    </source>
</reference>
<dbReference type="PROSITE" id="PS51257">
    <property type="entry name" value="PROKAR_LIPOPROTEIN"/>
    <property type="match status" value="1"/>
</dbReference>
<dbReference type="EMBL" id="MVIT01000049">
    <property type="protein sequence ID" value="OOV45512.1"/>
    <property type="molecule type" value="Genomic_DNA"/>
</dbReference>